<name>A0AAW8VZG2_LACPE</name>
<dbReference type="AlphaFoldDB" id="A0AAW8VZG2"/>
<proteinExistence type="predicted"/>
<dbReference type="EMBL" id="JAVLAQ010000001">
    <property type="protein sequence ID" value="MDT6990856.1"/>
    <property type="molecule type" value="Genomic_DNA"/>
</dbReference>
<dbReference type="Proteomes" id="UP001263852">
    <property type="component" value="Unassembled WGS sequence"/>
</dbReference>
<comment type="caution">
    <text evidence="2">The sequence shown here is derived from an EMBL/GenBank/DDBJ whole genome shotgun (WGS) entry which is preliminary data.</text>
</comment>
<organism evidence="2 4">
    <name type="scientific">Lactiplantibacillus pentosus</name>
    <name type="common">Lactobacillus pentosus</name>
    <dbReference type="NCBI Taxonomy" id="1589"/>
    <lineage>
        <taxon>Bacteria</taxon>
        <taxon>Bacillati</taxon>
        <taxon>Bacillota</taxon>
        <taxon>Bacilli</taxon>
        <taxon>Lactobacillales</taxon>
        <taxon>Lactobacillaceae</taxon>
        <taxon>Lactiplantibacillus</taxon>
    </lineage>
</organism>
<reference evidence="2" key="1">
    <citation type="submission" date="2023-08" db="EMBL/GenBank/DDBJ databases">
        <authorList>
            <person name="Page C.A."/>
            <person name="Perez-Diaz I.M."/>
        </authorList>
    </citation>
    <scope>NUCLEOTIDE SEQUENCE</scope>
    <source>
        <strain evidence="3">1.8.9</strain>
        <strain evidence="2">7.8.46</strain>
    </source>
</reference>
<accession>A0AAW8VZG2</accession>
<gene>
    <name evidence="2" type="ORF">RI536_12280</name>
    <name evidence="3" type="ORF">RI555_11775</name>
</gene>
<dbReference type="Proteomes" id="UP001267003">
    <property type="component" value="Unassembled WGS sequence"/>
</dbReference>
<feature type="domain" description="AbiEi antitoxin N-terminal" evidence="1">
    <location>
        <begin position="5"/>
        <end position="49"/>
    </location>
</feature>
<evidence type="ECO:0000313" key="4">
    <source>
        <dbReference type="Proteomes" id="UP001267003"/>
    </source>
</evidence>
<sequence>MDSLRRLERDFSTFTFKTAREYGLSKEQIRKLSTDGSIEKVDRGIYVFPGYLLDEFSLISQKFSRGILSLVSALIIYELTDEIPLHYDVTFPQGYHPSSSAITKYHLNARYLSKNRYLLGITTRQTENGGTVNVYSKERTLLDVWESKQLQPYIKNDARQRYLASPPAAAQIRALTELKNNLYPNSTLLSVMAIVSQE</sequence>
<dbReference type="EMBL" id="JAVLAO010000001">
    <property type="protein sequence ID" value="MDT7039644.1"/>
    <property type="molecule type" value="Genomic_DNA"/>
</dbReference>
<dbReference type="KEGG" id="lpg:BB562_11910"/>
<evidence type="ECO:0000259" key="1">
    <source>
        <dbReference type="Pfam" id="PF13338"/>
    </source>
</evidence>
<protein>
    <submittedName>
        <fullName evidence="2">Type IV toxin-antitoxin system AbiEi family antitoxin domain-containing protein</fullName>
    </submittedName>
</protein>
<dbReference type="RefSeq" id="WP_101873882.1">
    <property type="nucleotide sequence ID" value="NZ_BOUG01000001.1"/>
</dbReference>
<evidence type="ECO:0000313" key="3">
    <source>
        <dbReference type="EMBL" id="MDT7039644.1"/>
    </source>
</evidence>
<dbReference type="Pfam" id="PF13338">
    <property type="entry name" value="AbiEi_4"/>
    <property type="match status" value="1"/>
</dbReference>
<evidence type="ECO:0000313" key="2">
    <source>
        <dbReference type="EMBL" id="MDT6990856.1"/>
    </source>
</evidence>
<dbReference type="InterPro" id="IPR025159">
    <property type="entry name" value="AbiEi_N"/>
</dbReference>